<evidence type="ECO:0000313" key="3">
    <source>
        <dbReference type="Proteomes" id="UP000202536"/>
    </source>
</evidence>
<organism evidence="2 3">
    <name type="scientific">Acidianus bottle-shaped virus 2 strain ABV2</name>
    <dbReference type="NCBI Taxonomy" id="1732173"/>
    <lineage>
        <taxon>Viruses</taxon>
        <taxon>Viruses incertae sedis</taxon>
        <taxon>Ampullaviridae</taxon>
        <taxon>Bottigliavirus</taxon>
        <taxon>Bottigliavirus puteoliense</taxon>
        <taxon>Bottigliavirus ABV2</taxon>
    </lineage>
</organism>
<protein>
    <submittedName>
        <fullName evidence="2">Uncharacterized protein</fullName>
    </submittedName>
</protein>
<feature type="transmembrane region" description="Helical" evidence="1">
    <location>
        <begin position="20"/>
        <end position="39"/>
    </location>
</feature>
<keyword evidence="3" id="KW-1185">Reference proteome</keyword>
<accession>A0A0N7FYW5</accession>
<keyword evidence="1" id="KW-1133">Transmembrane helix</keyword>
<dbReference type="GeneID" id="26637846"/>
<keyword evidence="1" id="KW-0812">Transmembrane</keyword>
<proteinExistence type="predicted"/>
<evidence type="ECO:0000313" key="2">
    <source>
        <dbReference type="EMBL" id="ALG96756.1"/>
    </source>
</evidence>
<name>A0A0N7FYW5_9VIRU</name>
<dbReference type="EMBL" id="KP282673">
    <property type="protein sequence ID" value="ALG96756.1"/>
    <property type="molecule type" value="Genomic_DNA"/>
</dbReference>
<reference evidence="2 3" key="1">
    <citation type="journal article" date="2015" name="Environ. Microbiol.">
        <title>Novel viral genomes identified from six metagenomes reveal wide distribution of archaeal viruses and high viral diversity in terrestrial hot springs.</title>
        <authorList>
            <person name="Gudbergsdottir S.R."/>
            <person name="Menzel P."/>
            <person name="Krogh A."/>
            <person name="Young M."/>
            <person name="Peng X."/>
        </authorList>
    </citation>
    <scope>NUCLEOTIDE SEQUENCE [LARGE SCALE GENOMIC DNA]</scope>
    <source>
        <strain evidence="2 3">ABV2</strain>
    </source>
</reference>
<evidence type="ECO:0000256" key="1">
    <source>
        <dbReference type="SAM" id="Phobius"/>
    </source>
</evidence>
<dbReference type="KEGG" id="vg:26637846"/>
<dbReference type="RefSeq" id="YP_009211278.1">
    <property type="nucleotide sequence ID" value="NC_028938.1"/>
</dbReference>
<dbReference type="Proteomes" id="UP000202536">
    <property type="component" value="Segment"/>
</dbReference>
<keyword evidence="1" id="KW-0472">Membrane</keyword>
<sequence length="47" mass="5363">MSALANLFADLPPTFKEGAIIVTLFIILIVALRLEYFYIESIDLEFQ</sequence>